<dbReference type="InterPro" id="IPR046342">
    <property type="entry name" value="CBS_dom_sf"/>
</dbReference>
<proteinExistence type="predicted"/>
<dbReference type="RefSeq" id="WP_208499101.1">
    <property type="nucleotide sequence ID" value="NZ_JAGFNP010000015.1"/>
</dbReference>
<accession>A0ABS3U9M3</accession>
<dbReference type="EMBL" id="JAGFNP010000015">
    <property type="protein sequence ID" value="MBO3735477.1"/>
    <property type="molecule type" value="Genomic_DNA"/>
</dbReference>
<sequence length="366" mass="41126">MIRRQVKRVSSLDNVVRNSGQSTPEVDLDPKKGPEWLLDLALERGPDRPVRLKVEHLIAFWQAGILSVPTILRILEELERRGLSVEPDLRGLGLSAVVEIRRAGQAASQDSTRIGYCIGDVPAARSGLNCVDWDQPVTAMFDEIARSRRDYVGVTDEDGRLMGCVGLIEVTSAMHASPETPAAQVVVRPQLDVDASEMLFNWTGAIIERGFVCVVDETGAVTGAVNCADVTAEHQRRMKPLSQIEEIEVRLRNLLPDEIDVTYRKGRREFTTRKRTDQLTFGDYVTLIRKGGIFRELGPSFPVARFGEAVDRVRVIRNAVFHHRPGRPNQDDESELEALLRTLEVFSGVLNRRRTDSSPNERRRRN</sequence>
<protein>
    <recommendedName>
        <fullName evidence="3">CBS domain-containing protein</fullName>
    </recommendedName>
</protein>
<gene>
    <name evidence="1" type="ORF">J5V16_21835</name>
</gene>
<evidence type="ECO:0008006" key="3">
    <source>
        <dbReference type="Google" id="ProtNLM"/>
    </source>
</evidence>
<evidence type="ECO:0000313" key="1">
    <source>
        <dbReference type="EMBL" id="MBO3735477.1"/>
    </source>
</evidence>
<keyword evidence="2" id="KW-1185">Reference proteome</keyword>
<dbReference type="SUPFAM" id="SSF54631">
    <property type="entry name" value="CBS-domain pair"/>
    <property type="match status" value="1"/>
</dbReference>
<name>A0ABS3U9M3_9ACTN</name>
<organism evidence="1 2">
    <name type="scientific">Glycomyces niveus</name>
    <dbReference type="NCBI Taxonomy" id="2820287"/>
    <lineage>
        <taxon>Bacteria</taxon>
        <taxon>Bacillati</taxon>
        <taxon>Actinomycetota</taxon>
        <taxon>Actinomycetes</taxon>
        <taxon>Glycomycetales</taxon>
        <taxon>Glycomycetaceae</taxon>
        <taxon>Glycomyces</taxon>
    </lineage>
</organism>
<dbReference type="Proteomes" id="UP000681341">
    <property type="component" value="Unassembled WGS sequence"/>
</dbReference>
<comment type="caution">
    <text evidence="1">The sequence shown here is derived from an EMBL/GenBank/DDBJ whole genome shotgun (WGS) entry which is preliminary data.</text>
</comment>
<reference evidence="1 2" key="1">
    <citation type="submission" date="2021-03" db="EMBL/GenBank/DDBJ databases">
        <title>Glycomyces sp. nov., a novel actinomycete isolated from soil.</title>
        <authorList>
            <person name="Yang X."/>
            <person name="Xu X."/>
        </authorList>
    </citation>
    <scope>NUCLEOTIDE SEQUENCE [LARGE SCALE GENOMIC DNA]</scope>
    <source>
        <strain evidence="1 2">NEAU-S30</strain>
    </source>
</reference>
<evidence type="ECO:0000313" key="2">
    <source>
        <dbReference type="Proteomes" id="UP000681341"/>
    </source>
</evidence>